<keyword evidence="7" id="KW-0813">Transport</keyword>
<keyword evidence="10" id="KW-1185">Reference proteome</keyword>
<evidence type="ECO:0000256" key="2">
    <source>
        <dbReference type="ARBA" id="ARBA00005811"/>
    </source>
</evidence>
<name>A0A517N6I9_9BACT</name>
<evidence type="ECO:0000256" key="5">
    <source>
        <dbReference type="ARBA" id="ARBA00022989"/>
    </source>
</evidence>
<feature type="transmembrane region" description="Helical" evidence="8">
    <location>
        <begin position="12"/>
        <end position="32"/>
    </location>
</feature>
<evidence type="ECO:0000256" key="8">
    <source>
        <dbReference type="SAM" id="Phobius"/>
    </source>
</evidence>
<keyword evidence="4 7" id="KW-0812">Transmembrane</keyword>
<dbReference type="InterPro" id="IPR003400">
    <property type="entry name" value="ExbD"/>
</dbReference>
<evidence type="ECO:0000256" key="7">
    <source>
        <dbReference type="RuleBase" id="RU003879"/>
    </source>
</evidence>
<evidence type="ECO:0000256" key="6">
    <source>
        <dbReference type="ARBA" id="ARBA00023136"/>
    </source>
</evidence>
<comment type="similarity">
    <text evidence="2 7">Belongs to the ExbD/TolR family.</text>
</comment>
<gene>
    <name evidence="9" type="primary">exbD</name>
    <name evidence="9" type="ORF">K227x_09960</name>
</gene>
<proteinExistence type="inferred from homology"/>
<protein>
    <submittedName>
        <fullName evidence="9">Biopolymer transport protein ExbD</fullName>
    </submittedName>
</protein>
<evidence type="ECO:0000256" key="4">
    <source>
        <dbReference type="ARBA" id="ARBA00022692"/>
    </source>
</evidence>
<evidence type="ECO:0000313" key="10">
    <source>
        <dbReference type="Proteomes" id="UP000318538"/>
    </source>
</evidence>
<dbReference type="AlphaFoldDB" id="A0A517N6I9"/>
<accession>A0A517N6I9</accession>
<organism evidence="9 10">
    <name type="scientific">Rubripirellula lacrimiformis</name>
    <dbReference type="NCBI Taxonomy" id="1930273"/>
    <lineage>
        <taxon>Bacteria</taxon>
        <taxon>Pseudomonadati</taxon>
        <taxon>Planctomycetota</taxon>
        <taxon>Planctomycetia</taxon>
        <taxon>Pirellulales</taxon>
        <taxon>Pirellulaceae</taxon>
        <taxon>Rubripirellula</taxon>
    </lineage>
</organism>
<evidence type="ECO:0000313" key="9">
    <source>
        <dbReference type="EMBL" id="QDT02618.1"/>
    </source>
</evidence>
<dbReference type="EMBL" id="CP036525">
    <property type="protein sequence ID" value="QDT02618.1"/>
    <property type="molecule type" value="Genomic_DNA"/>
</dbReference>
<keyword evidence="6 8" id="KW-0472">Membrane</keyword>
<keyword evidence="5 8" id="KW-1133">Transmembrane helix</keyword>
<dbReference type="GO" id="GO:0015031">
    <property type="term" value="P:protein transport"/>
    <property type="evidence" value="ECO:0007669"/>
    <property type="project" value="UniProtKB-KW"/>
</dbReference>
<keyword evidence="3" id="KW-1003">Cell membrane</keyword>
<dbReference type="RefSeq" id="WP_145168348.1">
    <property type="nucleotide sequence ID" value="NZ_CP036525.1"/>
</dbReference>
<dbReference type="PANTHER" id="PTHR30558:SF3">
    <property type="entry name" value="BIOPOLYMER TRANSPORT PROTEIN EXBD-RELATED"/>
    <property type="match status" value="1"/>
</dbReference>
<dbReference type="GO" id="GO:0022857">
    <property type="term" value="F:transmembrane transporter activity"/>
    <property type="evidence" value="ECO:0007669"/>
    <property type="project" value="InterPro"/>
</dbReference>
<keyword evidence="7" id="KW-0653">Protein transport</keyword>
<dbReference type="KEGG" id="rlc:K227x_09960"/>
<evidence type="ECO:0000256" key="3">
    <source>
        <dbReference type="ARBA" id="ARBA00022475"/>
    </source>
</evidence>
<dbReference type="PANTHER" id="PTHR30558">
    <property type="entry name" value="EXBD MEMBRANE COMPONENT OF PMF-DRIVEN MACROMOLECULE IMPORT SYSTEM"/>
    <property type="match status" value="1"/>
</dbReference>
<evidence type="ECO:0000256" key="1">
    <source>
        <dbReference type="ARBA" id="ARBA00004162"/>
    </source>
</evidence>
<dbReference type="OrthoDB" id="276842at2"/>
<dbReference type="Gene3D" id="3.30.420.270">
    <property type="match status" value="1"/>
</dbReference>
<dbReference type="Pfam" id="PF02472">
    <property type="entry name" value="ExbD"/>
    <property type="match status" value="1"/>
</dbReference>
<sequence>MAVKIKRSSVASTLSLTPLIDVVFLLLIFFLVTSEFEDEERRLDIVLPSATSAVPMTGKPREVIVDIDATGTFYVGGQATTLDELRGVLETAVANNPTNQSVVIRADRETSFQPVVSVMDACNRTGVSDYAVTTQEGPGT</sequence>
<reference evidence="9 10" key="1">
    <citation type="submission" date="2019-02" db="EMBL/GenBank/DDBJ databases">
        <title>Deep-cultivation of Planctomycetes and their phenomic and genomic characterization uncovers novel biology.</title>
        <authorList>
            <person name="Wiegand S."/>
            <person name="Jogler M."/>
            <person name="Boedeker C."/>
            <person name="Pinto D."/>
            <person name="Vollmers J."/>
            <person name="Rivas-Marin E."/>
            <person name="Kohn T."/>
            <person name="Peeters S.H."/>
            <person name="Heuer A."/>
            <person name="Rast P."/>
            <person name="Oberbeckmann S."/>
            <person name="Bunk B."/>
            <person name="Jeske O."/>
            <person name="Meyerdierks A."/>
            <person name="Storesund J.E."/>
            <person name="Kallscheuer N."/>
            <person name="Luecker S."/>
            <person name="Lage O.M."/>
            <person name="Pohl T."/>
            <person name="Merkel B.J."/>
            <person name="Hornburger P."/>
            <person name="Mueller R.-W."/>
            <person name="Bruemmer F."/>
            <person name="Labrenz M."/>
            <person name="Spormann A.M."/>
            <person name="Op den Camp H."/>
            <person name="Overmann J."/>
            <person name="Amann R."/>
            <person name="Jetten M.S.M."/>
            <person name="Mascher T."/>
            <person name="Medema M.H."/>
            <person name="Devos D.P."/>
            <person name="Kaster A.-K."/>
            <person name="Ovreas L."/>
            <person name="Rohde M."/>
            <person name="Galperin M.Y."/>
            <person name="Jogler C."/>
        </authorList>
    </citation>
    <scope>NUCLEOTIDE SEQUENCE [LARGE SCALE GENOMIC DNA]</scope>
    <source>
        <strain evidence="9 10">K22_7</strain>
    </source>
</reference>
<comment type="subcellular location">
    <subcellularLocation>
        <location evidence="1">Cell membrane</location>
        <topology evidence="1">Single-pass membrane protein</topology>
    </subcellularLocation>
    <subcellularLocation>
        <location evidence="7">Cell membrane</location>
        <topology evidence="7">Single-pass type II membrane protein</topology>
    </subcellularLocation>
</comment>
<dbReference type="GO" id="GO:0005886">
    <property type="term" value="C:plasma membrane"/>
    <property type="evidence" value="ECO:0007669"/>
    <property type="project" value="UniProtKB-SubCell"/>
</dbReference>
<dbReference type="Proteomes" id="UP000318538">
    <property type="component" value="Chromosome"/>
</dbReference>